<dbReference type="PANTHER" id="PTHR39080">
    <property type="entry name" value="50S RIBOSOMAL PROTEIN L28"/>
    <property type="match status" value="1"/>
</dbReference>
<protein>
    <recommendedName>
        <fullName evidence="6">50S ribosomal protein L28</fullName>
    </recommendedName>
</protein>
<dbReference type="InterPro" id="IPR050096">
    <property type="entry name" value="Bacterial_rp_bL28"/>
</dbReference>
<dbReference type="Gene3D" id="2.30.170.40">
    <property type="entry name" value="Ribosomal protein L28/L24"/>
    <property type="match status" value="1"/>
</dbReference>
<proteinExistence type="inferred from homology"/>
<comment type="caution">
    <text evidence="4">The sequence shown here is derived from an EMBL/GenBank/DDBJ whole genome shotgun (WGS) entry which is preliminary data.</text>
</comment>
<dbReference type="SUPFAM" id="SSF143800">
    <property type="entry name" value="L28p-like"/>
    <property type="match status" value="1"/>
</dbReference>
<evidence type="ECO:0000313" key="4">
    <source>
        <dbReference type="EMBL" id="PJE62624.1"/>
    </source>
</evidence>
<dbReference type="GO" id="GO:0003735">
    <property type="term" value="F:structural constituent of ribosome"/>
    <property type="evidence" value="ECO:0007669"/>
    <property type="project" value="InterPro"/>
</dbReference>
<gene>
    <name evidence="4" type="ORF">COU88_04025</name>
</gene>
<evidence type="ECO:0000256" key="3">
    <source>
        <dbReference type="ARBA" id="ARBA00023274"/>
    </source>
</evidence>
<name>A0A2M8KRS0_9BACT</name>
<evidence type="ECO:0008006" key="6">
    <source>
        <dbReference type="Google" id="ProtNLM"/>
    </source>
</evidence>
<dbReference type="Proteomes" id="UP000229554">
    <property type="component" value="Unassembled WGS sequence"/>
</dbReference>
<keyword evidence="2" id="KW-0689">Ribosomal protein</keyword>
<dbReference type="InterPro" id="IPR026569">
    <property type="entry name" value="Ribosomal_bL28"/>
</dbReference>
<keyword evidence="3" id="KW-0687">Ribonucleoprotein</keyword>
<sequence>MARCFLCLKTNQTGYRVSHSAIKTKRVFKANLHKLRMRYGAGVVKRTVCSKCYKRMKNIFWEGKPLTFTPLSFIHQKDLKEKTPQEQKPSTN</sequence>
<evidence type="ECO:0000256" key="1">
    <source>
        <dbReference type="ARBA" id="ARBA00008760"/>
    </source>
</evidence>
<dbReference type="EMBL" id="PFED01000161">
    <property type="protein sequence ID" value="PJE62624.1"/>
    <property type="molecule type" value="Genomic_DNA"/>
</dbReference>
<reference evidence="5" key="1">
    <citation type="submission" date="2017-09" db="EMBL/GenBank/DDBJ databases">
        <title>Depth-based differentiation of microbial function through sediment-hosted aquifers and enrichment of novel symbionts in the deep terrestrial subsurface.</title>
        <authorList>
            <person name="Probst A.J."/>
            <person name="Ladd B."/>
            <person name="Jarett J.K."/>
            <person name="Geller-Mcgrath D.E."/>
            <person name="Sieber C.M.K."/>
            <person name="Emerson J.B."/>
            <person name="Anantharaman K."/>
            <person name="Thomas B.C."/>
            <person name="Malmstrom R."/>
            <person name="Stieglmeier M."/>
            <person name="Klingl A."/>
            <person name="Woyke T."/>
            <person name="Ryan C.M."/>
            <person name="Banfield J.F."/>
        </authorList>
    </citation>
    <scope>NUCLEOTIDE SEQUENCE [LARGE SCALE GENOMIC DNA]</scope>
</reference>
<organism evidence="4 5">
    <name type="scientific">Candidatus Roizmanbacteria bacterium CG10_big_fil_rev_8_21_14_0_10_39_6</name>
    <dbReference type="NCBI Taxonomy" id="1974853"/>
    <lineage>
        <taxon>Bacteria</taxon>
        <taxon>Candidatus Roizmaniibacteriota</taxon>
    </lineage>
</organism>
<evidence type="ECO:0000313" key="5">
    <source>
        <dbReference type="Proteomes" id="UP000229554"/>
    </source>
</evidence>
<dbReference type="GO" id="GO:1990904">
    <property type="term" value="C:ribonucleoprotein complex"/>
    <property type="evidence" value="ECO:0007669"/>
    <property type="project" value="UniProtKB-KW"/>
</dbReference>
<accession>A0A2M8KRS0</accession>
<dbReference type="InterPro" id="IPR034704">
    <property type="entry name" value="Ribosomal_bL28/bL31-like_sf"/>
</dbReference>
<dbReference type="AlphaFoldDB" id="A0A2M8KRS0"/>
<dbReference type="PANTHER" id="PTHR39080:SF1">
    <property type="entry name" value="LARGE RIBOSOMAL SUBUNIT PROTEIN BL28A"/>
    <property type="match status" value="1"/>
</dbReference>
<evidence type="ECO:0000256" key="2">
    <source>
        <dbReference type="ARBA" id="ARBA00022980"/>
    </source>
</evidence>
<comment type="similarity">
    <text evidence="1">Belongs to the bacterial ribosomal protein bL28 family.</text>
</comment>
<dbReference type="Pfam" id="PF00830">
    <property type="entry name" value="Ribosomal_L28"/>
    <property type="match status" value="1"/>
</dbReference>
<dbReference type="GO" id="GO:0005840">
    <property type="term" value="C:ribosome"/>
    <property type="evidence" value="ECO:0007669"/>
    <property type="project" value="UniProtKB-KW"/>
</dbReference>
<dbReference type="InterPro" id="IPR037147">
    <property type="entry name" value="Ribosomal_bL28_sf"/>
</dbReference>